<dbReference type="PROSITE" id="PS51257">
    <property type="entry name" value="PROKAR_LIPOPROTEIN"/>
    <property type="match status" value="1"/>
</dbReference>
<name>A0A2K1Q0Q6_9GAMM</name>
<dbReference type="RefSeq" id="WP_103073787.1">
    <property type="nucleotide sequence ID" value="NZ_NPZB01000001.1"/>
</dbReference>
<keyword evidence="3" id="KW-1185">Reference proteome</keyword>
<evidence type="ECO:0008006" key="4">
    <source>
        <dbReference type="Google" id="ProtNLM"/>
    </source>
</evidence>
<protein>
    <recommendedName>
        <fullName evidence="4">Lipoprotein</fullName>
    </recommendedName>
</protein>
<evidence type="ECO:0000313" key="2">
    <source>
        <dbReference type="EMBL" id="PNS08632.1"/>
    </source>
</evidence>
<gene>
    <name evidence="2" type="ORF">Lysil_0261</name>
</gene>
<reference evidence="2 3" key="1">
    <citation type="submission" date="2017-08" db="EMBL/GenBank/DDBJ databases">
        <title>Lysobacter sylvestris genome.</title>
        <authorList>
            <person name="Zhang D.-C."/>
            <person name="Albuquerque L."/>
            <person name="Franca L."/>
            <person name="Froufe H.J.C."/>
            <person name="Barroso C."/>
            <person name="Egas C."/>
            <person name="Da Costa M."/>
            <person name="Margesin R."/>
        </authorList>
    </citation>
    <scope>NUCLEOTIDE SEQUENCE [LARGE SCALE GENOMIC DNA]</scope>
    <source>
        <strain evidence="2 3">AM20-91</strain>
    </source>
</reference>
<sequence>MTRSGIARLALCGALLLSACNRAPSVATNTNAPCLQAQTPEAAVTLLVDALRSDALETIPCRSVPPAMQDKLEQAWREDRSRWPLAELPLSTKLPVVLTALNGTGAETKLRLAFDRQFGGQTAQLQSAARGLGLFAVRYIQKESSYQPDQRAHYANLIVALSDWSSRAPLGDRTLGHQAITLLVEGAKTSSIHDDAGLHAAGMRGSLRGLTPLYRNAKQALALYGLSLDDVLSSVQARLKDQDGDHARVHVRYLVHGEAVESDIAVERRDGHWYLAGMLADAEVALAVPAAPAAPPAPPR</sequence>
<keyword evidence="1" id="KW-0732">Signal</keyword>
<accession>A0A2K1Q0Q6</accession>
<dbReference type="AlphaFoldDB" id="A0A2K1Q0Q6"/>
<evidence type="ECO:0000256" key="1">
    <source>
        <dbReference type="SAM" id="SignalP"/>
    </source>
</evidence>
<feature type="chain" id="PRO_5014428712" description="Lipoprotein" evidence="1">
    <location>
        <begin position="24"/>
        <end position="300"/>
    </location>
</feature>
<organism evidence="2 3">
    <name type="scientific">Solilutibacter silvestris</name>
    <dbReference type="NCBI Taxonomy" id="1645665"/>
    <lineage>
        <taxon>Bacteria</taxon>
        <taxon>Pseudomonadati</taxon>
        <taxon>Pseudomonadota</taxon>
        <taxon>Gammaproteobacteria</taxon>
        <taxon>Lysobacterales</taxon>
        <taxon>Lysobacteraceae</taxon>
        <taxon>Solilutibacter</taxon>
    </lineage>
</organism>
<comment type="caution">
    <text evidence="2">The sequence shown here is derived from an EMBL/GenBank/DDBJ whole genome shotgun (WGS) entry which is preliminary data.</text>
</comment>
<dbReference type="EMBL" id="NPZB01000001">
    <property type="protein sequence ID" value="PNS08632.1"/>
    <property type="molecule type" value="Genomic_DNA"/>
</dbReference>
<evidence type="ECO:0000313" key="3">
    <source>
        <dbReference type="Proteomes" id="UP000236220"/>
    </source>
</evidence>
<dbReference type="Proteomes" id="UP000236220">
    <property type="component" value="Unassembled WGS sequence"/>
</dbReference>
<feature type="signal peptide" evidence="1">
    <location>
        <begin position="1"/>
        <end position="23"/>
    </location>
</feature>
<dbReference type="OrthoDB" id="6194714at2"/>
<proteinExistence type="predicted"/>